<protein>
    <submittedName>
        <fullName evidence="2">Glutathione S-transferase</fullName>
    </submittedName>
</protein>
<dbReference type="SUPFAM" id="SSF52833">
    <property type="entry name" value="Thioredoxin-like"/>
    <property type="match status" value="1"/>
</dbReference>
<accession>A0A0S2K5H8</accession>
<dbReference type="Gene3D" id="1.20.1050.10">
    <property type="match status" value="1"/>
</dbReference>
<dbReference type="Gene3D" id="3.40.30.10">
    <property type="entry name" value="Glutaredoxin"/>
    <property type="match status" value="1"/>
</dbReference>
<keyword evidence="2" id="KW-0808">Transferase</keyword>
<sequence length="193" mass="22616">MRLYGSDTSPYARRIRMFAHFHQFDLPYTCLDIFAQTDRETMVEHNPTRKIPFLTDGDLNIADSGLIMRYLTEQQQLPEMSWWQANQLVQIDACNDSLIELLLCHRSGFDTADDKLFFNLQYERIAALLAYLNEQCMKEAFLESSYLKISLYCLLDWILFRDLYNLQDFAALVAFHQVQEDLPGVAQTDPRHS</sequence>
<dbReference type="Proteomes" id="UP000061457">
    <property type="component" value="Chromosome I"/>
</dbReference>
<reference evidence="2 3" key="1">
    <citation type="submission" date="2015-11" db="EMBL/GenBank/DDBJ databases">
        <authorList>
            <person name="Zhang Y."/>
            <person name="Guo Z."/>
        </authorList>
    </citation>
    <scope>NUCLEOTIDE SEQUENCE [LARGE SCALE GENOMIC DNA]</scope>
    <source>
        <strain evidence="2 3">KCTC 12086</strain>
    </source>
</reference>
<evidence type="ECO:0000313" key="2">
    <source>
        <dbReference type="EMBL" id="ALO43326.1"/>
    </source>
</evidence>
<dbReference type="AlphaFoldDB" id="A0A0S2K5H8"/>
<dbReference type="InterPro" id="IPR036282">
    <property type="entry name" value="Glutathione-S-Trfase_C_sf"/>
</dbReference>
<gene>
    <name evidence="2" type="ORF">PP2015_2841</name>
</gene>
<dbReference type="PROSITE" id="PS50404">
    <property type="entry name" value="GST_NTER"/>
    <property type="match status" value="1"/>
</dbReference>
<dbReference type="SUPFAM" id="SSF47616">
    <property type="entry name" value="GST C-terminal domain-like"/>
    <property type="match status" value="1"/>
</dbReference>
<dbReference type="InterPro" id="IPR036249">
    <property type="entry name" value="Thioredoxin-like_sf"/>
</dbReference>
<proteinExistence type="predicted"/>
<dbReference type="Pfam" id="PF13417">
    <property type="entry name" value="GST_N_3"/>
    <property type="match status" value="1"/>
</dbReference>
<dbReference type="InterPro" id="IPR004045">
    <property type="entry name" value="Glutathione_S-Trfase_N"/>
</dbReference>
<dbReference type="KEGG" id="pphe:PP2015_2841"/>
<dbReference type="EMBL" id="CP013187">
    <property type="protein sequence ID" value="ALO43326.1"/>
    <property type="molecule type" value="Genomic_DNA"/>
</dbReference>
<organism evidence="2 3">
    <name type="scientific">Pseudoalteromonas phenolica</name>
    <dbReference type="NCBI Taxonomy" id="161398"/>
    <lineage>
        <taxon>Bacteria</taxon>
        <taxon>Pseudomonadati</taxon>
        <taxon>Pseudomonadota</taxon>
        <taxon>Gammaproteobacteria</taxon>
        <taxon>Alteromonadales</taxon>
        <taxon>Pseudoalteromonadaceae</taxon>
        <taxon>Pseudoalteromonas</taxon>
    </lineage>
</organism>
<feature type="domain" description="GST N-terminal" evidence="1">
    <location>
        <begin position="1"/>
        <end position="79"/>
    </location>
</feature>
<dbReference type="OrthoDB" id="8634103at2"/>
<evidence type="ECO:0000313" key="3">
    <source>
        <dbReference type="Proteomes" id="UP000061457"/>
    </source>
</evidence>
<name>A0A0S2K5H8_9GAMM</name>
<dbReference type="PATRIC" id="fig|161398.10.peg.2900"/>
<dbReference type="STRING" id="161398.PP2015_2841"/>
<evidence type="ECO:0000259" key="1">
    <source>
        <dbReference type="PROSITE" id="PS50404"/>
    </source>
</evidence>
<dbReference type="RefSeq" id="WP_058030991.1">
    <property type="nucleotide sequence ID" value="NZ_CP013187.1"/>
</dbReference>
<keyword evidence="3" id="KW-1185">Reference proteome</keyword>
<dbReference type="GO" id="GO:0016740">
    <property type="term" value="F:transferase activity"/>
    <property type="evidence" value="ECO:0007669"/>
    <property type="project" value="UniProtKB-KW"/>
</dbReference>